<evidence type="ECO:0000256" key="7">
    <source>
        <dbReference type="ARBA" id="ARBA00023010"/>
    </source>
</evidence>
<dbReference type="InterPro" id="IPR006312">
    <property type="entry name" value="TatA/E"/>
</dbReference>
<evidence type="ECO:0000256" key="10">
    <source>
        <dbReference type="SAM" id="MobiDB-lite"/>
    </source>
</evidence>
<evidence type="ECO:0000256" key="9">
    <source>
        <dbReference type="HAMAP-Rule" id="MF_00236"/>
    </source>
</evidence>
<comment type="caution">
    <text evidence="11">The sequence shown here is derived from an EMBL/GenBank/DDBJ whole genome shotgun (WGS) entry which is preliminary data.</text>
</comment>
<name>A0A3E1K8X1_9GAMM</name>
<keyword evidence="2 9" id="KW-0813">Transport</keyword>
<evidence type="ECO:0000313" key="12">
    <source>
        <dbReference type="Proteomes" id="UP000260351"/>
    </source>
</evidence>
<evidence type="ECO:0000256" key="1">
    <source>
        <dbReference type="ARBA" id="ARBA00004162"/>
    </source>
</evidence>
<keyword evidence="7 9" id="KW-0811">Translocation</keyword>
<dbReference type="Gene3D" id="1.20.5.3310">
    <property type="match status" value="1"/>
</dbReference>
<dbReference type="OrthoDB" id="7066617at2"/>
<keyword evidence="8 9" id="KW-0472">Membrane</keyword>
<comment type="subunit">
    <text evidence="9">The Tat system comprises two distinct complexes: a TatABC complex, containing multiple copies of TatA, TatB and TatC subunits, and a separate TatA complex, containing only TatA subunits. Substrates initially bind to the TatABC complex, which probably triggers association of the separate TatA complex to form the active translocon.</text>
</comment>
<dbReference type="GO" id="GO:0008320">
    <property type="term" value="F:protein transmembrane transporter activity"/>
    <property type="evidence" value="ECO:0007669"/>
    <property type="project" value="UniProtKB-UniRule"/>
</dbReference>
<keyword evidence="12" id="KW-1185">Reference proteome</keyword>
<reference evidence="11 12" key="1">
    <citation type="submission" date="2018-08" db="EMBL/GenBank/DDBJ databases">
        <title>Wenzhouxiangella salilacus sp. nov., a novel bacterium isolated from a saline lake in Xinjiang Province, China.</title>
        <authorList>
            <person name="Han S."/>
        </authorList>
    </citation>
    <scope>NUCLEOTIDE SEQUENCE [LARGE SCALE GENOMIC DNA]</scope>
    <source>
        <strain evidence="11 12">XDB06</strain>
    </source>
</reference>
<dbReference type="Pfam" id="PF02416">
    <property type="entry name" value="TatA_B_E"/>
    <property type="match status" value="1"/>
</dbReference>
<dbReference type="NCBIfam" id="TIGR01411">
    <property type="entry name" value="tatAE"/>
    <property type="match status" value="1"/>
</dbReference>
<comment type="function">
    <text evidence="9">Part of the twin-arginine translocation (Tat) system that transports large folded proteins containing a characteristic twin-arginine motif in their signal peptide across membranes. TatA could form the protein-conducting channel of the Tat system.</text>
</comment>
<comment type="similarity">
    <text evidence="9">Belongs to the TatA/E family.</text>
</comment>
<dbReference type="HAMAP" id="MF_00236">
    <property type="entry name" value="TatA_E"/>
    <property type="match status" value="1"/>
</dbReference>
<dbReference type="RefSeq" id="WP_116650776.1">
    <property type="nucleotide sequence ID" value="NZ_QUZK01000037.1"/>
</dbReference>
<protein>
    <recommendedName>
        <fullName evidence="9">Sec-independent protein translocase protein TatA</fullName>
    </recommendedName>
</protein>
<sequence length="77" mass="8303">MGIGGISWPQILVVLVIVLLIFGTKRIRNIGSDLGGAIREFRKGVGENDDESGEDKPKDKSSTRSDKEDGSASSREN</sequence>
<dbReference type="AlphaFoldDB" id="A0A3E1K8X1"/>
<feature type="region of interest" description="Disordered" evidence="10">
    <location>
        <begin position="42"/>
        <end position="77"/>
    </location>
</feature>
<keyword evidence="4 9" id="KW-0812">Transmembrane</keyword>
<dbReference type="PANTHER" id="PTHR42982:SF1">
    <property type="entry name" value="SEC-INDEPENDENT PROTEIN TRANSLOCASE PROTEIN TATA"/>
    <property type="match status" value="1"/>
</dbReference>
<dbReference type="EMBL" id="QUZK01000037">
    <property type="protein sequence ID" value="RFF30175.1"/>
    <property type="molecule type" value="Genomic_DNA"/>
</dbReference>
<feature type="compositionally biased region" description="Basic and acidic residues" evidence="10">
    <location>
        <begin position="54"/>
        <end position="77"/>
    </location>
</feature>
<gene>
    <name evidence="9 11" type="primary">tatA</name>
    <name evidence="11" type="ORF">DZC52_08845</name>
</gene>
<proteinExistence type="inferred from homology"/>
<organism evidence="11 12">
    <name type="scientific">Wenzhouxiangella sediminis</name>
    <dbReference type="NCBI Taxonomy" id="1792836"/>
    <lineage>
        <taxon>Bacteria</taxon>
        <taxon>Pseudomonadati</taxon>
        <taxon>Pseudomonadota</taxon>
        <taxon>Gammaproteobacteria</taxon>
        <taxon>Chromatiales</taxon>
        <taxon>Wenzhouxiangellaceae</taxon>
        <taxon>Wenzhouxiangella</taxon>
    </lineage>
</organism>
<dbReference type="GO" id="GO:0033281">
    <property type="term" value="C:TAT protein transport complex"/>
    <property type="evidence" value="ECO:0007669"/>
    <property type="project" value="UniProtKB-UniRule"/>
</dbReference>
<dbReference type="GO" id="GO:0043953">
    <property type="term" value="P:protein transport by the Tat complex"/>
    <property type="evidence" value="ECO:0007669"/>
    <property type="project" value="UniProtKB-UniRule"/>
</dbReference>
<feature type="transmembrane region" description="Helical" evidence="9">
    <location>
        <begin position="6"/>
        <end position="24"/>
    </location>
</feature>
<keyword evidence="5 9" id="KW-0653">Protein transport</keyword>
<evidence type="ECO:0000256" key="6">
    <source>
        <dbReference type="ARBA" id="ARBA00022989"/>
    </source>
</evidence>
<comment type="subcellular location">
    <subcellularLocation>
        <location evidence="1 9">Cell membrane</location>
        <topology evidence="1 9">Single-pass membrane protein</topology>
    </subcellularLocation>
</comment>
<dbReference type="Proteomes" id="UP000260351">
    <property type="component" value="Unassembled WGS sequence"/>
</dbReference>
<evidence type="ECO:0000256" key="3">
    <source>
        <dbReference type="ARBA" id="ARBA00022475"/>
    </source>
</evidence>
<evidence type="ECO:0000256" key="5">
    <source>
        <dbReference type="ARBA" id="ARBA00022927"/>
    </source>
</evidence>
<dbReference type="InterPro" id="IPR003369">
    <property type="entry name" value="TatA/B/E"/>
</dbReference>
<keyword evidence="6 9" id="KW-1133">Transmembrane helix</keyword>
<evidence type="ECO:0000256" key="8">
    <source>
        <dbReference type="ARBA" id="ARBA00023136"/>
    </source>
</evidence>
<evidence type="ECO:0000313" key="11">
    <source>
        <dbReference type="EMBL" id="RFF30175.1"/>
    </source>
</evidence>
<dbReference type="PANTHER" id="PTHR42982">
    <property type="entry name" value="SEC-INDEPENDENT PROTEIN TRANSLOCASE PROTEIN TATA"/>
    <property type="match status" value="1"/>
</dbReference>
<evidence type="ECO:0000256" key="4">
    <source>
        <dbReference type="ARBA" id="ARBA00022692"/>
    </source>
</evidence>
<evidence type="ECO:0000256" key="2">
    <source>
        <dbReference type="ARBA" id="ARBA00022448"/>
    </source>
</evidence>
<keyword evidence="3 9" id="KW-1003">Cell membrane</keyword>
<accession>A0A3E1K8X1</accession>